<protein>
    <submittedName>
        <fullName evidence="2">Uncharacterized protein</fullName>
    </submittedName>
</protein>
<keyword evidence="3" id="KW-1185">Reference proteome</keyword>
<evidence type="ECO:0000313" key="3">
    <source>
        <dbReference type="Proteomes" id="UP000240760"/>
    </source>
</evidence>
<dbReference type="AlphaFoldDB" id="A0A2T4C3P4"/>
<sequence>MMISSLSIATLVANVPSQLLFAHEVRQPPSPVILEEEQAEAVEAVHPSQWVRNRPTANHEHGPTSTTQRGQSGVLMLTHSQRKKRENHLQQLSPIVGILLLHNRSGISSPLVLVQQVPL</sequence>
<dbReference type="EMBL" id="KZ679132">
    <property type="protein sequence ID" value="PTB76181.1"/>
    <property type="molecule type" value="Genomic_DNA"/>
</dbReference>
<dbReference type="Proteomes" id="UP000240760">
    <property type="component" value="Unassembled WGS sequence"/>
</dbReference>
<reference evidence="2 3" key="1">
    <citation type="submission" date="2016-07" db="EMBL/GenBank/DDBJ databases">
        <title>Multiple horizontal gene transfer events from other fungi enriched the ability of initially mycotrophic Trichoderma (Ascomycota) to feed on dead plant biomass.</title>
        <authorList>
            <consortium name="DOE Joint Genome Institute"/>
            <person name="Aerts A."/>
            <person name="Atanasova L."/>
            <person name="Chenthamara K."/>
            <person name="Zhang J."/>
            <person name="Grujic M."/>
            <person name="Henrissat B."/>
            <person name="Kuo A."/>
            <person name="Salamov A."/>
            <person name="Lipzen A."/>
            <person name="Labutti K."/>
            <person name="Barry K."/>
            <person name="Miao Y."/>
            <person name="Rahimi M.J."/>
            <person name="Shen Q."/>
            <person name="Grigoriev I.V."/>
            <person name="Kubicek C.P."/>
            <person name="Druzhinina I.S."/>
        </authorList>
    </citation>
    <scope>NUCLEOTIDE SEQUENCE [LARGE SCALE GENOMIC DNA]</scope>
    <source>
        <strain evidence="2 3">ATCC 18648</strain>
    </source>
</reference>
<evidence type="ECO:0000256" key="1">
    <source>
        <dbReference type="SAM" id="MobiDB-lite"/>
    </source>
</evidence>
<feature type="region of interest" description="Disordered" evidence="1">
    <location>
        <begin position="47"/>
        <end position="73"/>
    </location>
</feature>
<proteinExistence type="predicted"/>
<name>A0A2T4C3P4_TRILO</name>
<organism evidence="2 3">
    <name type="scientific">Trichoderma longibrachiatum ATCC 18648</name>
    <dbReference type="NCBI Taxonomy" id="983965"/>
    <lineage>
        <taxon>Eukaryota</taxon>
        <taxon>Fungi</taxon>
        <taxon>Dikarya</taxon>
        <taxon>Ascomycota</taxon>
        <taxon>Pezizomycotina</taxon>
        <taxon>Sordariomycetes</taxon>
        <taxon>Hypocreomycetidae</taxon>
        <taxon>Hypocreales</taxon>
        <taxon>Hypocreaceae</taxon>
        <taxon>Trichoderma</taxon>
    </lineage>
</organism>
<accession>A0A2T4C3P4</accession>
<evidence type="ECO:0000313" key="2">
    <source>
        <dbReference type="EMBL" id="PTB76181.1"/>
    </source>
</evidence>
<gene>
    <name evidence="2" type="ORF">M440DRAFT_315479</name>
</gene>